<accession>A0A4R2KIP5</accession>
<dbReference type="RefSeq" id="WP_132542694.1">
    <property type="nucleotide sequence ID" value="NZ_SLWW01000003.1"/>
</dbReference>
<organism evidence="1 2">
    <name type="scientific">Rhodovulum euryhalinum</name>
    <dbReference type="NCBI Taxonomy" id="35805"/>
    <lineage>
        <taxon>Bacteria</taxon>
        <taxon>Pseudomonadati</taxon>
        <taxon>Pseudomonadota</taxon>
        <taxon>Alphaproteobacteria</taxon>
        <taxon>Rhodobacterales</taxon>
        <taxon>Paracoccaceae</taxon>
        <taxon>Rhodovulum</taxon>
    </lineage>
</organism>
<dbReference type="Proteomes" id="UP000295142">
    <property type="component" value="Unassembled WGS sequence"/>
</dbReference>
<dbReference type="EMBL" id="SLWW01000003">
    <property type="protein sequence ID" value="TCO73074.1"/>
    <property type="molecule type" value="Genomic_DNA"/>
</dbReference>
<dbReference type="AlphaFoldDB" id="A0A4R2KIP5"/>
<gene>
    <name evidence="1" type="ORF">EV655_103303</name>
</gene>
<comment type="caution">
    <text evidence="1">The sequence shown here is derived from an EMBL/GenBank/DDBJ whole genome shotgun (WGS) entry which is preliminary data.</text>
</comment>
<protein>
    <recommendedName>
        <fullName evidence="3">Phosphoadenosine phosphosulfate reductase</fullName>
    </recommendedName>
</protein>
<evidence type="ECO:0008006" key="3">
    <source>
        <dbReference type="Google" id="ProtNLM"/>
    </source>
</evidence>
<reference evidence="1 2" key="1">
    <citation type="submission" date="2019-03" db="EMBL/GenBank/DDBJ databases">
        <title>Genomic Encyclopedia of Type Strains, Phase IV (KMG-IV): sequencing the most valuable type-strain genomes for metagenomic binning, comparative biology and taxonomic classification.</title>
        <authorList>
            <person name="Goeker M."/>
        </authorList>
    </citation>
    <scope>NUCLEOTIDE SEQUENCE [LARGE SCALE GENOMIC DNA]</scope>
    <source>
        <strain evidence="1 2">DSM 4868</strain>
    </source>
</reference>
<name>A0A4R2KIP5_9RHOB</name>
<keyword evidence="2" id="KW-1185">Reference proteome</keyword>
<evidence type="ECO:0000313" key="2">
    <source>
        <dbReference type="Proteomes" id="UP000295142"/>
    </source>
</evidence>
<dbReference type="OrthoDB" id="7840273at2"/>
<evidence type="ECO:0000313" key="1">
    <source>
        <dbReference type="EMBL" id="TCO73074.1"/>
    </source>
</evidence>
<proteinExistence type="predicted"/>
<sequence length="310" mass="34110">MKDRIGNVDQTFIWQDRLLGAGDRAVVQPLGPDHAAIRAEDDAVLLVTFEQAGDLFARGRAGRPLAADLAEPAGWSRLTLAARGDTWFRDPAVHAYFDRLIDEGYFDRFDRVVFYGAGPCGHAAAAFSVAAPGATVIALEPQATLDPALAGWDRRYPAARRLDFTSRFGFAPDMVEAAELAMILYDPTRPLDAMHAAMFRGTNVVHLRTPLCGGGLEDRLMAMGILPELIDAAGEGQLSARVFHRLFRARRDHAPYLDALLDRVAAGNRPRLGALLCRHVLQSRNRPHFLRRLAELDERSDRPPMGVIAP</sequence>